<name>A0A0F9W9Z0_9ZZZZ</name>
<evidence type="ECO:0000313" key="7">
    <source>
        <dbReference type="EMBL" id="KKN82521.1"/>
    </source>
</evidence>
<feature type="domain" description="RagB/SusD" evidence="5">
    <location>
        <begin position="329"/>
        <end position="469"/>
    </location>
</feature>
<evidence type="ECO:0000256" key="2">
    <source>
        <dbReference type="ARBA" id="ARBA00022729"/>
    </source>
</evidence>
<accession>A0A0F9W9Z0</accession>
<sequence length="469" mass="52335">MKNKTLNANNLRLPKRIFFLSLIVLMCMIACEDFVDIDPPTNQLTGQLVFEDPATVDAAFAHIYGQLRDQAFSTGSISGTSYLMAHYADELELFSNDLPSVQGFTNSRVPASDSSVALLWNTAFELIYATNSIIEGVEGSNILSDQDKDQFLGEAYFLRAYMHFNLSNLFGNIPYITTTDYRINSETARSENSVVFPLIESDLLQAKTLLSNSEGRIGSYRPNHSVNSAFLARVYVYQEQWSKAMNEAAEVLDGGPYSLTDNLDIVFKKNSPETLWQLDSDVPGNNTEEASTFVFTSGPPPNSTLSTQLSNGFEADDARFMAWVGTVSDGDNTWYFPNKYQRNTPTADTEEYSILIRLPELYLIAAEAHAHLGNIEMSLDYINAIRNRAALPSISTSNPNDLLEAILQERKAEFFTEQGHRFFDLKRTGRATPILSPIKPDWKSSSLVLPIPQSELLLNPNLGPQNEGY</sequence>
<evidence type="ECO:0000256" key="1">
    <source>
        <dbReference type="ARBA" id="ARBA00004442"/>
    </source>
</evidence>
<gene>
    <name evidence="7" type="ORF">LCGC14_0308170</name>
</gene>
<feature type="domain" description="SusD-like N-terminal" evidence="6">
    <location>
        <begin position="88"/>
        <end position="235"/>
    </location>
</feature>
<dbReference type="AlphaFoldDB" id="A0A0F9W9Z0"/>
<dbReference type="GO" id="GO:0009279">
    <property type="term" value="C:cell outer membrane"/>
    <property type="evidence" value="ECO:0007669"/>
    <property type="project" value="UniProtKB-SubCell"/>
</dbReference>
<keyword evidence="4" id="KW-0998">Cell outer membrane</keyword>
<reference evidence="7" key="1">
    <citation type="journal article" date="2015" name="Nature">
        <title>Complex archaea that bridge the gap between prokaryotes and eukaryotes.</title>
        <authorList>
            <person name="Spang A."/>
            <person name="Saw J.H."/>
            <person name="Jorgensen S.L."/>
            <person name="Zaremba-Niedzwiedzka K."/>
            <person name="Martijn J."/>
            <person name="Lind A.E."/>
            <person name="van Eijk R."/>
            <person name="Schleper C."/>
            <person name="Guy L."/>
            <person name="Ettema T.J."/>
        </authorList>
    </citation>
    <scope>NUCLEOTIDE SEQUENCE</scope>
</reference>
<dbReference type="InterPro" id="IPR011990">
    <property type="entry name" value="TPR-like_helical_dom_sf"/>
</dbReference>
<dbReference type="EMBL" id="LAZR01000199">
    <property type="protein sequence ID" value="KKN82521.1"/>
    <property type="molecule type" value="Genomic_DNA"/>
</dbReference>
<dbReference type="Gene3D" id="1.25.40.390">
    <property type="match status" value="1"/>
</dbReference>
<evidence type="ECO:0000259" key="6">
    <source>
        <dbReference type="Pfam" id="PF14322"/>
    </source>
</evidence>
<comment type="subcellular location">
    <subcellularLocation>
        <location evidence="1">Cell outer membrane</location>
    </subcellularLocation>
</comment>
<evidence type="ECO:0000256" key="3">
    <source>
        <dbReference type="ARBA" id="ARBA00023136"/>
    </source>
</evidence>
<dbReference type="Pfam" id="PF14322">
    <property type="entry name" value="SusD-like_3"/>
    <property type="match status" value="1"/>
</dbReference>
<dbReference type="InterPro" id="IPR033985">
    <property type="entry name" value="SusD-like_N"/>
</dbReference>
<dbReference type="InterPro" id="IPR012944">
    <property type="entry name" value="SusD_RagB_dom"/>
</dbReference>
<organism evidence="7">
    <name type="scientific">marine sediment metagenome</name>
    <dbReference type="NCBI Taxonomy" id="412755"/>
    <lineage>
        <taxon>unclassified sequences</taxon>
        <taxon>metagenomes</taxon>
        <taxon>ecological metagenomes</taxon>
    </lineage>
</organism>
<evidence type="ECO:0000259" key="5">
    <source>
        <dbReference type="Pfam" id="PF07980"/>
    </source>
</evidence>
<dbReference type="Pfam" id="PF07980">
    <property type="entry name" value="SusD_RagB"/>
    <property type="match status" value="1"/>
</dbReference>
<dbReference type="CDD" id="cd08977">
    <property type="entry name" value="SusD"/>
    <property type="match status" value="1"/>
</dbReference>
<keyword evidence="3" id="KW-0472">Membrane</keyword>
<evidence type="ECO:0000256" key="4">
    <source>
        <dbReference type="ARBA" id="ARBA00023237"/>
    </source>
</evidence>
<keyword evidence="2" id="KW-0732">Signal</keyword>
<evidence type="ECO:0008006" key="8">
    <source>
        <dbReference type="Google" id="ProtNLM"/>
    </source>
</evidence>
<proteinExistence type="predicted"/>
<protein>
    <recommendedName>
        <fullName evidence="8">RagB/SusD domain-containing protein</fullName>
    </recommendedName>
</protein>
<comment type="caution">
    <text evidence="7">The sequence shown here is derived from an EMBL/GenBank/DDBJ whole genome shotgun (WGS) entry which is preliminary data.</text>
</comment>
<dbReference type="SUPFAM" id="SSF48452">
    <property type="entry name" value="TPR-like"/>
    <property type="match status" value="1"/>
</dbReference>